<proteinExistence type="inferred from homology"/>
<dbReference type="EMBL" id="CP151519">
    <property type="protein sequence ID" value="WZN67304.1"/>
    <property type="molecule type" value="Genomic_DNA"/>
</dbReference>
<feature type="binding site" evidence="6">
    <location>
        <position position="462"/>
    </location>
    <ligand>
        <name>FAD</name>
        <dbReference type="ChEBI" id="CHEBI:57692"/>
    </ligand>
</feature>
<sequence>MTSSSSSFDKKVVIVGAGLAGLSCAAKLLSTSSSSLVAPSDVVIVEALDRPGGRTLTSLLPDTDEPVDVGACWVCPRQKNVHRLLREHDLDVIEQQTSGVRVGVRSAGGLFGWISRALGRETAPTEPLFTTLRGLPVLDLVQYSLLTRRVNRMAMTIPIGRPWDAKGAERLDSSSVMAWLEEEGAPNNSTARGLMAATAQSVFCADASQISMLLFLTVVAEEGGVEVLLEEAQTQRVVQGNGTLSRRLAASLAERGVEIRLGAEVVECSHSAKDGATVATRDGARFRARRVVLAVPPPALAGLSLEPKLAGPLGAEVAASAMGKVIKVVVEFAARWWEGAHCAMADPEVLTTTLAFDVSPLHASPPRHVLAIFFFGAKAEHWSATKTPEERREEAVRCARLMFGEAADQAPCEVVASVEGDWPAVPFIRGGYMSYPALSSITQTQSYSSSVPQSCLHFASTENASAWRGYMDGAIQSGERAAAEVAEALRTTT</sequence>
<comment type="similarity">
    <text evidence="2">Belongs to the flavin monoamine oxidase family.</text>
</comment>
<dbReference type="EC" id="1.4.3.4" evidence="3"/>
<dbReference type="Gene3D" id="3.50.50.60">
    <property type="entry name" value="FAD/NAD(P)-binding domain"/>
    <property type="match status" value="1"/>
</dbReference>
<comment type="cofactor">
    <cofactor evidence="1">
        <name>FAD</name>
        <dbReference type="ChEBI" id="CHEBI:57692"/>
    </cofactor>
</comment>
<evidence type="ECO:0000256" key="3">
    <source>
        <dbReference type="ARBA" id="ARBA00012804"/>
    </source>
</evidence>
<organism evidence="8 9">
    <name type="scientific">Chloropicon roscoffensis</name>
    <dbReference type="NCBI Taxonomy" id="1461544"/>
    <lineage>
        <taxon>Eukaryota</taxon>
        <taxon>Viridiplantae</taxon>
        <taxon>Chlorophyta</taxon>
        <taxon>Chloropicophyceae</taxon>
        <taxon>Chloropicales</taxon>
        <taxon>Chloropicaceae</taxon>
        <taxon>Chloropicon</taxon>
    </lineage>
</organism>
<dbReference type="InterPro" id="IPR001613">
    <property type="entry name" value="Flavin_amine_oxidase"/>
</dbReference>
<dbReference type="AlphaFoldDB" id="A0AAX4PLP1"/>
<evidence type="ECO:0000313" key="9">
    <source>
        <dbReference type="Proteomes" id="UP001472866"/>
    </source>
</evidence>
<evidence type="ECO:0000256" key="1">
    <source>
        <dbReference type="ARBA" id="ARBA00001974"/>
    </source>
</evidence>
<feature type="binding site" evidence="6">
    <location>
        <begin position="46"/>
        <end position="47"/>
    </location>
    <ligand>
        <name>FAD</name>
        <dbReference type="ChEBI" id="CHEBI:57692"/>
    </ligand>
</feature>
<keyword evidence="9" id="KW-1185">Reference proteome</keyword>
<evidence type="ECO:0000313" key="8">
    <source>
        <dbReference type="EMBL" id="WZN67304.1"/>
    </source>
</evidence>
<gene>
    <name evidence="8" type="ORF">HKI87_19g88790</name>
</gene>
<comment type="catalytic activity">
    <reaction evidence="5">
        <text>a secondary aliphatic amine + O2 + H2O = a primary amine + an aldehyde + H2O2</text>
        <dbReference type="Rhea" id="RHEA:26414"/>
        <dbReference type="ChEBI" id="CHEBI:15377"/>
        <dbReference type="ChEBI" id="CHEBI:15379"/>
        <dbReference type="ChEBI" id="CHEBI:16240"/>
        <dbReference type="ChEBI" id="CHEBI:17478"/>
        <dbReference type="ChEBI" id="CHEBI:58855"/>
        <dbReference type="ChEBI" id="CHEBI:65296"/>
        <dbReference type="EC" id="1.4.3.4"/>
    </reaction>
</comment>
<dbReference type="PRINTS" id="PR00757">
    <property type="entry name" value="AMINEOXDASEF"/>
</dbReference>
<evidence type="ECO:0000256" key="5">
    <source>
        <dbReference type="ARBA" id="ARBA00048448"/>
    </source>
</evidence>
<evidence type="ECO:0000256" key="4">
    <source>
        <dbReference type="ARBA" id="ARBA00023002"/>
    </source>
</evidence>
<evidence type="ECO:0000256" key="6">
    <source>
        <dbReference type="PIRSR" id="PIRSR601613-1"/>
    </source>
</evidence>
<protein>
    <recommendedName>
        <fullName evidence="3">monoamine oxidase</fullName>
        <ecNumber evidence="3">1.4.3.4</ecNumber>
    </recommendedName>
</protein>
<reference evidence="8 9" key="1">
    <citation type="submission" date="2024-03" db="EMBL/GenBank/DDBJ databases">
        <title>Complete genome sequence of the green alga Chloropicon roscoffensis RCC1871.</title>
        <authorList>
            <person name="Lemieux C."/>
            <person name="Pombert J.-F."/>
            <person name="Otis C."/>
            <person name="Turmel M."/>
        </authorList>
    </citation>
    <scope>NUCLEOTIDE SEQUENCE [LARGE SCALE GENOMIC DNA]</scope>
    <source>
        <strain evidence="8 9">RCC1871</strain>
    </source>
</reference>
<dbReference type="SUPFAM" id="SSF51905">
    <property type="entry name" value="FAD/NAD(P)-binding domain"/>
    <property type="match status" value="1"/>
</dbReference>
<feature type="binding site" evidence="6">
    <location>
        <position position="373"/>
    </location>
    <ligand>
        <name>substrate</name>
    </ligand>
</feature>
<feature type="binding site" evidence="6">
    <location>
        <position position="265"/>
    </location>
    <ligand>
        <name>FAD</name>
        <dbReference type="ChEBI" id="CHEBI:57692"/>
    </ligand>
</feature>
<dbReference type="InterPro" id="IPR036188">
    <property type="entry name" value="FAD/NAD-bd_sf"/>
</dbReference>
<accession>A0AAX4PLP1</accession>
<evidence type="ECO:0000259" key="7">
    <source>
        <dbReference type="Pfam" id="PF01593"/>
    </source>
</evidence>
<dbReference type="GO" id="GO:0097621">
    <property type="term" value="F:monoamine oxidase activity"/>
    <property type="evidence" value="ECO:0007669"/>
    <property type="project" value="UniProtKB-EC"/>
</dbReference>
<dbReference type="InterPro" id="IPR050703">
    <property type="entry name" value="Flavin_MAO"/>
</dbReference>
<dbReference type="PANTHER" id="PTHR43563:SF1">
    <property type="entry name" value="AMINE OXIDASE [FLAVIN-CONTAINING] B"/>
    <property type="match status" value="1"/>
</dbReference>
<dbReference type="InterPro" id="IPR002937">
    <property type="entry name" value="Amino_oxidase"/>
</dbReference>
<dbReference type="PANTHER" id="PTHR43563">
    <property type="entry name" value="AMINE OXIDASE"/>
    <property type="match status" value="1"/>
</dbReference>
<keyword evidence="4" id="KW-0560">Oxidoreductase</keyword>
<dbReference type="Proteomes" id="UP001472866">
    <property type="component" value="Chromosome 19"/>
</dbReference>
<feature type="domain" description="Amine oxidase" evidence="7">
    <location>
        <begin position="19"/>
        <end position="485"/>
    </location>
</feature>
<dbReference type="Pfam" id="PF01593">
    <property type="entry name" value="Amino_oxidase"/>
    <property type="match status" value="1"/>
</dbReference>
<evidence type="ECO:0000256" key="2">
    <source>
        <dbReference type="ARBA" id="ARBA00005995"/>
    </source>
</evidence>
<dbReference type="SUPFAM" id="SSF54373">
    <property type="entry name" value="FAD-linked reductases, C-terminal domain"/>
    <property type="match status" value="1"/>
</dbReference>
<name>A0AAX4PLP1_9CHLO</name>